<keyword evidence="5 10" id="KW-0472">Membrane</keyword>
<dbReference type="EMBL" id="KN837138">
    <property type="protein sequence ID" value="KIJ41316.1"/>
    <property type="molecule type" value="Genomic_DNA"/>
</dbReference>
<comment type="similarity">
    <text evidence="10">Belongs to the DHHC palmitoyltransferase family.</text>
</comment>
<evidence type="ECO:0000256" key="9">
    <source>
        <dbReference type="ARBA" id="ARBA00048048"/>
    </source>
</evidence>
<keyword evidence="7" id="KW-0449">Lipoprotein</keyword>
<evidence type="ECO:0000256" key="1">
    <source>
        <dbReference type="ARBA" id="ARBA00004141"/>
    </source>
</evidence>
<protein>
    <recommendedName>
        <fullName evidence="10">Palmitoyltransferase</fullName>
        <ecNumber evidence="10">2.3.1.225</ecNumber>
    </recommendedName>
</protein>
<comment type="catalytic activity">
    <reaction evidence="9 10">
        <text>L-cysteinyl-[protein] + hexadecanoyl-CoA = S-hexadecanoyl-L-cysteinyl-[protein] + CoA</text>
        <dbReference type="Rhea" id="RHEA:36683"/>
        <dbReference type="Rhea" id="RHEA-COMP:10131"/>
        <dbReference type="Rhea" id="RHEA-COMP:11032"/>
        <dbReference type="ChEBI" id="CHEBI:29950"/>
        <dbReference type="ChEBI" id="CHEBI:57287"/>
        <dbReference type="ChEBI" id="CHEBI:57379"/>
        <dbReference type="ChEBI" id="CHEBI:74151"/>
        <dbReference type="EC" id="2.3.1.225"/>
    </reaction>
</comment>
<accession>A0A0C9VT94</accession>
<sequence>MLATAFRDPGIIPRDLDPNPPYPATSPSDGAPRVPLPRDLRIGENVVRVKYCVTCKTYRPPRAIHCKACDNCVDACDHHCQWVNNCVGRRNYTSFIAFIVIAYYLLNDYLCSQNITLVLVIVTSALHIAILARRQDTSFARALNEAAGSAVVFCLSLGVLGPLGALMGYHFRLMFYNLTTIEQLRIKAERKWSNEPPPPNPFSYGKWYRNVAYMLCKPAGYTWIEAHKVKLEDRREINPGAWELYD</sequence>
<gene>
    <name evidence="14" type="ORF">M422DRAFT_48774</name>
    <name evidence="13" type="ORF">M422DRAFT_69900</name>
</gene>
<keyword evidence="8 10" id="KW-0012">Acyltransferase</keyword>
<dbReference type="OrthoDB" id="9909019at2759"/>
<evidence type="ECO:0000313" key="13">
    <source>
        <dbReference type="EMBL" id="KIJ35795.1"/>
    </source>
</evidence>
<dbReference type="GO" id="GO:0019706">
    <property type="term" value="F:protein-cysteine S-palmitoyltransferase activity"/>
    <property type="evidence" value="ECO:0007669"/>
    <property type="project" value="UniProtKB-EC"/>
</dbReference>
<dbReference type="Pfam" id="PF01529">
    <property type="entry name" value="DHHC"/>
    <property type="match status" value="1"/>
</dbReference>
<dbReference type="EC" id="2.3.1.225" evidence="10"/>
<dbReference type="GO" id="GO:0005783">
    <property type="term" value="C:endoplasmic reticulum"/>
    <property type="evidence" value="ECO:0007669"/>
    <property type="project" value="TreeGrafter"/>
</dbReference>
<keyword evidence="4 10" id="KW-1133">Transmembrane helix</keyword>
<dbReference type="AlphaFoldDB" id="A0A0C9VT94"/>
<evidence type="ECO:0000256" key="8">
    <source>
        <dbReference type="ARBA" id="ARBA00023315"/>
    </source>
</evidence>
<dbReference type="HOGENOM" id="CLU_018741_3_2_1"/>
<dbReference type="GO" id="GO:0005794">
    <property type="term" value="C:Golgi apparatus"/>
    <property type="evidence" value="ECO:0007669"/>
    <property type="project" value="TreeGrafter"/>
</dbReference>
<feature type="transmembrane region" description="Helical" evidence="10">
    <location>
        <begin position="92"/>
        <end position="110"/>
    </location>
</feature>
<dbReference type="InterPro" id="IPR001594">
    <property type="entry name" value="Palmitoyltrfase_DHHC"/>
</dbReference>
<dbReference type="PANTHER" id="PTHR22883:SF488">
    <property type="entry name" value="PALMITOYLTRANSFERASE"/>
    <property type="match status" value="1"/>
</dbReference>
<feature type="transmembrane region" description="Helical" evidence="10">
    <location>
        <begin position="146"/>
        <end position="169"/>
    </location>
</feature>
<comment type="subcellular location">
    <subcellularLocation>
        <location evidence="1">Membrane</location>
        <topology evidence="1">Multi-pass membrane protein</topology>
    </subcellularLocation>
</comment>
<evidence type="ECO:0000259" key="12">
    <source>
        <dbReference type="Pfam" id="PF01529"/>
    </source>
</evidence>
<feature type="transmembrane region" description="Helical" evidence="10">
    <location>
        <begin position="117"/>
        <end position="134"/>
    </location>
</feature>
<evidence type="ECO:0000313" key="14">
    <source>
        <dbReference type="EMBL" id="KIJ41316.1"/>
    </source>
</evidence>
<keyword evidence="3 10" id="KW-0812">Transmembrane</keyword>
<feature type="region of interest" description="Disordered" evidence="11">
    <location>
        <begin position="1"/>
        <end position="36"/>
    </location>
</feature>
<dbReference type="GO" id="GO:0016020">
    <property type="term" value="C:membrane"/>
    <property type="evidence" value="ECO:0007669"/>
    <property type="project" value="UniProtKB-SubCell"/>
</dbReference>
<dbReference type="PROSITE" id="PS50216">
    <property type="entry name" value="DHHC"/>
    <property type="match status" value="1"/>
</dbReference>
<reference evidence="14 15" key="1">
    <citation type="submission" date="2014-06" db="EMBL/GenBank/DDBJ databases">
        <title>Evolutionary Origins and Diversification of the Mycorrhizal Mutualists.</title>
        <authorList>
            <consortium name="DOE Joint Genome Institute"/>
            <consortium name="Mycorrhizal Genomics Consortium"/>
            <person name="Kohler A."/>
            <person name="Kuo A."/>
            <person name="Nagy L.G."/>
            <person name="Floudas D."/>
            <person name="Copeland A."/>
            <person name="Barry K.W."/>
            <person name="Cichocki N."/>
            <person name="Veneault-Fourrey C."/>
            <person name="LaButti K."/>
            <person name="Lindquist E.A."/>
            <person name="Lipzen A."/>
            <person name="Lundell T."/>
            <person name="Morin E."/>
            <person name="Murat C."/>
            <person name="Riley R."/>
            <person name="Ohm R."/>
            <person name="Sun H."/>
            <person name="Tunlid A."/>
            <person name="Henrissat B."/>
            <person name="Grigoriev I.V."/>
            <person name="Hibbett D.S."/>
            <person name="Martin F."/>
        </authorList>
    </citation>
    <scope>NUCLEOTIDE SEQUENCE [LARGE SCALE GENOMIC DNA]</scope>
    <source>
        <strain evidence="14 15">SS14</strain>
    </source>
</reference>
<evidence type="ECO:0000256" key="10">
    <source>
        <dbReference type="RuleBase" id="RU079119"/>
    </source>
</evidence>
<evidence type="ECO:0000256" key="2">
    <source>
        <dbReference type="ARBA" id="ARBA00022679"/>
    </source>
</evidence>
<evidence type="ECO:0000256" key="7">
    <source>
        <dbReference type="ARBA" id="ARBA00023288"/>
    </source>
</evidence>
<evidence type="ECO:0000313" key="15">
    <source>
        <dbReference type="Proteomes" id="UP000054279"/>
    </source>
</evidence>
<dbReference type="EMBL" id="KN837185">
    <property type="protein sequence ID" value="KIJ35795.1"/>
    <property type="molecule type" value="Genomic_DNA"/>
</dbReference>
<evidence type="ECO:0000256" key="6">
    <source>
        <dbReference type="ARBA" id="ARBA00023139"/>
    </source>
</evidence>
<proteinExistence type="inferred from homology"/>
<evidence type="ECO:0000256" key="5">
    <source>
        <dbReference type="ARBA" id="ARBA00023136"/>
    </source>
</evidence>
<feature type="domain" description="Palmitoyltransferase DHHC" evidence="12">
    <location>
        <begin position="50"/>
        <end position="185"/>
    </location>
</feature>
<keyword evidence="2 10" id="KW-0808">Transferase</keyword>
<comment type="domain">
    <text evidence="10">The DHHC domain is required for palmitoyltransferase activity.</text>
</comment>
<dbReference type="GO" id="GO:0006612">
    <property type="term" value="P:protein targeting to membrane"/>
    <property type="evidence" value="ECO:0007669"/>
    <property type="project" value="TreeGrafter"/>
</dbReference>
<dbReference type="PANTHER" id="PTHR22883">
    <property type="entry name" value="ZINC FINGER DHHC DOMAIN CONTAINING PROTEIN"/>
    <property type="match status" value="1"/>
</dbReference>
<dbReference type="InterPro" id="IPR039859">
    <property type="entry name" value="PFA4/ZDH16/20/ERF2-like"/>
</dbReference>
<name>A0A0C9VT94_SPHS4</name>
<evidence type="ECO:0000256" key="11">
    <source>
        <dbReference type="SAM" id="MobiDB-lite"/>
    </source>
</evidence>
<organism evidence="14 15">
    <name type="scientific">Sphaerobolus stellatus (strain SS14)</name>
    <dbReference type="NCBI Taxonomy" id="990650"/>
    <lineage>
        <taxon>Eukaryota</taxon>
        <taxon>Fungi</taxon>
        <taxon>Dikarya</taxon>
        <taxon>Basidiomycota</taxon>
        <taxon>Agaricomycotina</taxon>
        <taxon>Agaricomycetes</taxon>
        <taxon>Phallomycetidae</taxon>
        <taxon>Geastrales</taxon>
        <taxon>Sphaerobolaceae</taxon>
        <taxon>Sphaerobolus</taxon>
    </lineage>
</organism>
<evidence type="ECO:0000256" key="4">
    <source>
        <dbReference type="ARBA" id="ARBA00022989"/>
    </source>
</evidence>
<keyword evidence="6" id="KW-0564">Palmitate</keyword>
<dbReference type="Proteomes" id="UP000054279">
    <property type="component" value="Unassembled WGS sequence"/>
</dbReference>
<evidence type="ECO:0000256" key="3">
    <source>
        <dbReference type="ARBA" id="ARBA00022692"/>
    </source>
</evidence>
<keyword evidence="15" id="KW-1185">Reference proteome</keyword>